<accession>A0A5N7BAP6</accession>
<gene>
    <name evidence="4" type="ORF">BDV26DRAFT_304065</name>
</gene>
<proteinExistence type="inferred from homology"/>
<dbReference type="InterPro" id="IPR023210">
    <property type="entry name" value="NADP_OxRdtase_dom"/>
</dbReference>
<protein>
    <submittedName>
        <fullName evidence="4">Aldo/keto reductase</fullName>
    </submittedName>
</protein>
<keyword evidence="1" id="KW-0560">Oxidoreductase</keyword>
<dbReference type="InterPro" id="IPR036812">
    <property type="entry name" value="NAD(P)_OxRdtase_dom_sf"/>
</dbReference>
<dbReference type="PANTHER" id="PTHR43364:SF4">
    <property type="entry name" value="NAD(P)-LINKED OXIDOREDUCTASE SUPERFAMILY PROTEIN"/>
    <property type="match status" value="1"/>
</dbReference>
<dbReference type="Pfam" id="PF00248">
    <property type="entry name" value="Aldo_ket_red"/>
    <property type="match status" value="1"/>
</dbReference>
<dbReference type="GO" id="GO:0016491">
    <property type="term" value="F:oxidoreductase activity"/>
    <property type="evidence" value="ECO:0007669"/>
    <property type="project" value="UniProtKB-KW"/>
</dbReference>
<dbReference type="InterPro" id="IPR050523">
    <property type="entry name" value="AKR_Detox_Biosynth"/>
</dbReference>
<dbReference type="OrthoDB" id="48988at2759"/>
<sequence>MASPPQYVMGTQGFASSWTENTVSELVACLDETGIKHYDSARLYPTGNPGAAEKLLGSIRRPDFVIDTKVLYRPEALRKEHMEESIRQSLESLGVKQVNTLYAHAPDKATPIAEQAANFDHFYKSGLFTSLGLCNYSPSQLSEWLEIAAEHDYIRPTVYQGQYNLFCRHYEKELFPLLHKHNIKFVANSPLAGGFLTGKLTFANGTEELNGTRFEQAEGNILGYLYRMWYDKAVFHDAVRELATLVDQAAVDNLSQVALRWLLFHSGLRSSDHVAVGPSNIAQLKEYLKARRAGPLPEELASQIDQLYEPLREEAAPMVEIGWWSF</sequence>
<dbReference type="Gene3D" id="3.20.20.100">
    <property type="entry name" value="NADP-dependent oxidoreductase domain"/>
    <property type="match status" value="1"/>
</dbReference>
<evidence type="ECO:0000259" key="3">
    <source>
        <dbReference type="Pfam" id="PF00248"/>
    </source>
</evidence>
<dbReference type="Proteomes" id="UP000326198">
    <property type="component" value="Unassembled WGS sequence"/>
</dbReference>
<evidence type="ECO:0000313" key="5">
    <source>
        <dbReference type="Proteomes" id="UP000326198"/>
    </source>
</evidence>
<evidence type="ECO:0000313" key="4">
    <source>
        <dbReference type="EMBL" id="KAE8378842.1"/>
    </source>
</evidence>
<dbReference type="EMBL" id="ML736202">
    <property type="protein sequence ID" value="KAE8378842.1"/>
    <property type="molecule type" value="Genomic_DNA"/>
</dbReference>
<dbReference type="PANTHER" id="PTHR43364">
    <property type="entry name" value="NADH-SPECIFIC METHYLGLYOXAL REDUCTASE-RELATED"/>
    <property type="match status" value="1"/>
</dbReference>
<evidence type="ECO:0000256" key="1">
    <source>
        <dbReference type="ARBA" id="ARBA00023002"/>
    </source>
</evidence>
<dbReference type="SUPFAM" id="SSF51430">
    <property type="entry name" value="NAD(P)-linked oxidoreductase"/>
    <property type="match status" value="1"/>
</dbReference>
<feature type="domain" description="NADP-dependent oxidoreductase" evidence="3">
    <location>
        <begin position="9"/>
        <end position="309"/>
    </location>
</feature>
<reference evidence="4 5" key="1">
    <citation type="submission" date="2019-04" db="EMBL/GenBank/DDBJ databases">
        <title>Friends and foes A comparative genomics studyof 23 Aspergillus species from section Flavi.</title>
        <authorList>
            <consortium name="DOE Joint Genome Institute"/>
            <person name="Kjaerbolling I."/>
            <person name="Vesth T."/>
            <person name="Frisvad J.C."/>
            <person name="Nybo J.L."/>
            <person name="Theobald S."/>
            <person name="Kildgaard S."/>
            <person name="Isbrandt T."/>
            <person name="Kuo A."/>
            <person name="Sato A."/>
            <person name="Lyhne E.K."/>
            <person name="Kogle M.E."/>
            <person name="Wiebenga A."/>
            <person name="Kun R.S."/>
            <person name="Lubbers R.J."/>
            <person name="Makela M.R."/>
            <person name="Barry K."/>
            <person name="Chovatia M."/>
            <person name="Clum A."/>
            <person name="Daum C."/>
            <person name="Haridas S."/>
            <person name="He G."/>
            <person name="LaButti K."/>
            <person name="Lipzen A."/>
            <person name="Mondo S."/>
            <person name="Riley R."/>
            <person name="Salamov A."/>
            <person name="Simmons B.A."/>
            <person name="Magnuson J.K."/>
            <person name="Henrissat B."/>
            <person name="Mortensen U.H."/>
            <person name="Larsen T.O."/>
            <person name="Devries R.P."/>
            <person name="Grigoriev I.V."/>
            <person name="Machida M."/>
            <person name="Baker S.E."/>
            <person name="Andersen M.R."/>
        </authorList>
    </citation>
    <scope>NUCLEOTIDE SEQUENCE [LARGE SCALE GENOMIC DNA]</scope>
    <source>
        <strain evidence="4 5">IBT 29228</strain>
    </source>
</reference>
<keyword evidence="5" id="KW-1185">Reference proteome</keyword>
<evidence type="ECO:0000256" key="2">
    <source>
        <dbReference type="ARBA" id="ARBA00038157"/>
    </source>
</evidence>
<dbReference type="AlphaFoldDB" id="A0A5N7BAP6"/>
<name>A0A5N7BAP6_9EURO</name>
<comment type="similarity">
    <text evidence="2">Belongs to the aldo/keto reductase family. Aldo/keto reductase 2 subfamily.</text>
</comment>
<organism evidence="4 5">
    <name type="scientific">Aspergillus bertholletiae</name>
    <dbReference type="NCBI Taxonomy" id="1226010"/>
    <lineage>
        <taxon>Eukaryota</taxon>
        <taxon>Fungi</taxon>
        <taxon>Dikarya</taxon>
        <taxon>Ascomycota</taxon>
        <taxon>Pezizomycotina</taxon>
        <taxon>Eurotiomycetes</taxon>
        <taxon>Eurotiomycetidae</taxon>
        <taxon>Eurotiales</taxon>
        <taxon>Aspergillaceae</taxon>
        <taxon>Aspergillus</taxon>
        <taxon>Aspergillus subgen. Circumdati</taxon>
    </lineage>
</organism>